<evidence type="ECO:0000256" key="3">
    <source>
        <dbReference type="ARBA" id="ARBA00022723"/>
    </source>
</evidence>
<feature type="domain" description="Peptidase M43 pregnancy-associated plasma-A" evidence="11">
    <location>
        <begin position="213"/>
        <end position="329"/>
    </location>
</feature>
<dbReference type="RefSeq" id="WP_251409443.1">
    <property type="nucleotide sequence ID" value="NZ_JAMQGM010000008.1"/>
</dbReference>
<proteinExistence type="inferred from homology"/>
<dbReference type="CDD" id="cd04275">
    <property type="entry name" value="ZnMc_pappalysin_like"/>
    <property type="match status" value="1"/>
</dbReference>
<comment type="similarity">
    <text evidence="1">Belongs to the peptidase M43B family.</text>
</comment>
<keyword evidence="2" id="KW-0645">Protease</keyword>
<sequence length="336" mass="35147">MRTARISSRLRNRFIGTAMLAGVLAITPLSASAGTVTAGGAARTVTKSEACVDGSGANTAARLAHPDSEHGQSGAHEPNAVSRAEAEEMNANLKRRVDELLRSENGRAMKEQGATVPVYFHVVHDGAAGNLSSSDIAAQMNVLNAAYAGQGDGNTPTGFSFSLAGTDYTDNASWYNGIEPDSAEEAAMKSSLRRGGANALNIYTADLGGGLLGWATFPDWYASDPEMDGVVILDESLPGGSAANYNQGDTATHEVGHWMGLYHTFQGGCAAPGDSVGDTPAEASPAYACPTGRDTCSASGVDPIKNFMDYTYDSCMTQFTPGQVSRMNTYWNAYRG</sequence>
<keyword evidence="13" id="KW-1185">Reference proteome</keyword>
<dbReference type="SUPFAM" id="SSF55486">
    <property type="entry name" value="Metalloproteases ('zincins'), catalytic domain"/>
    <property type="match status" value="1"/>
</dbReference>
<feature type="signal peptide" evidence="10">
    <location>
        <begin position="1"/>
        <end position="33"/>
    </location>
</feature>
<keyword evidence="7 12" id="KW-0482">Metalloprotease</keyword>
<accession>A0ABT0X1P3</accession>
<evidence type="ECO:0000313" key="13">
    <source>
        <dbReference type="Proteomes" id="UP001167160"/>
    </source>
</evidence>
<evidence type="ECO:0000256" key="6">
    <source>
        <dbReference type="ARBA" id="ARBA00022833"/>
    </source>
</evidence>
<dbReference type="InterPro" id="IPR024079">
    <property type="entry name" value="MetalloPept_cat_dom_sf"/>
</dbReference>
<dbReference type="GO" id="GO:0008237">
    <property type="term" value="F:metallopeptidase activity"/>
    <property type="evidence" value="ECO:0007669"/>
    <property type="project" value="UniProtKB-KW"/>
</dbReference>
<keyword evidence="3" id="KW-0479">Metal-binding</keyword>
<keyword evidence="5" id="KW-0378">Hydrolase</keyword>
<evidence type="ECO:0000313" key="12">
    <source>
        <dbReference type="EMBL" id="MCM2576476.1"/>
    </source>
</evidence>
<evidence type="ECO:0000256" key="10">
    <source>
        <dbReference type="SAM" id="SignalP"/>
    </source>
</evidence>
<dbReference type="EMBL" id="JAMQGM010000008">
    <property type="protein sequence ID" value="MCM2576476.1"/>
    <property type="molecule type" value="Genomic_DNA"/>
</dbReference>
<dbReference type="InterPro" id="IPR008754">
    <property type="entry name" value="Peptidase_M43"/>
</dbReference>
<evidence type="ECO:0000256" key="8">
    <source>
        <dbReference type="ARBA" id="ARBA00023157"/>
    </source>
</evidence>
<reference evidence="12" key="1">
    <citation type="journal article" date="2023" name="Int. J. Syst. Evol. Microbiol.">
        <title>Streptomyces meridianus sp. nov. isolated from brackish water of the Tagus estuary in Alcochete, Portugal.</title>
        <authorList>
            <person name="Santos J.D.N."/>
            <person name="Klimek D."/>
            <person name="Calusinska M."/>
            <person name="Lobo Da Cunha A."/>
            <person name="Catita J."/>
            <person name="Goncalves H."/>
            <person name="Gonzalez I."/>
            <person name="Reyes F."/>
            <person name="Lage O.M."/>
        </authorList>
    </citation>
    <scope>NUCLEOTIDE SEQUENCE</scope>
    <source>
        <strain evidence="12">MTZ3.1</strain>
    </source>
</reference>
<evidence type="ECO:0000256" key="1">
    <source>
        <dbReference type="ARBA" id="ARBA00008721"/>
    </source>
</evidence>
<evidence type="ECO:0000256" key="4">
    <source>
        <dbReference type="ARBA" id="ARBA00022729"/>
    </source>
</evidence>
<dbReference type="Gene3D" id="3.40.390.10">
    <property type="entry name" value="Collagenase (Catalytic Domain)"/>
    <property type="match status" value="1"/>
</dbReference>
<dbReference type="Pfam" id="PF05572">
    <property type="entry name" value="Peptidase_M43"/>
    <property type="match status" value="1"/>
</dbReference>
<dbReference type="Proteomes" id="UP001167160">
    <property type="component" value="Unassembled WGS sequence"/>
</dbReference>
<protein>
    <submittedName>
        <fullName evidence="12">Zinc metalloprotease</fullName>
    </submittedName>
</protein>
<keyword evidence="4 10" id="KW-0732">Signal</keyword>
<organism evidence="12 13">
    <name type="scientific">Streptomyces meridianus</name>
    <dbReference type="NCBI Taxonomy" id="2938945"/>
    <lineage>
        <taxon>Bacteria</taxon>
        <taxon>Bacillati</taxon>
        <taxon>Actinomycetota</taxon>
        <taxon>Actinomycetes</taxon>
        <taxon>Kitasatosporales</taxon>
        <taxon>Streptomycetaceae</taxon>
        <taxon>Streptomyces</taxon>
    </lineage>
</organism>
<gene>
    <name evidence="12" type="ORF">M1E25_03740</name>
</gene>
<keyword evidence="6" id="KW-0862">Zinc</keyword>
<dbReference type="PANTHER" id="PTHR47466:SF1">
    <property type="entry name" value="METALLOPROTEASE MEP1 (AFU_ORTHOLOGUE AFUA_1G07730)-RELATED"/>
    <property type="match status" value="1"/>
</dbReference>
<evidence type="ECO:0000256" key="9">
    <source>
        <dbReference type="SAM" id="MobiDB-lite"/>
    </source>
</evidence>
<keyword evidence="8" id="KW-1015">Disulfide bond</keyword>
<evidence type="ECO:0000259" key="11">
    <source>
        <dbReference type="Pfam" id="PF05572"/>
    </source>
</evidence>
<evidence type="ECO:0000256" key="2">
    <source>
        <dbReference type="ARBA" id="ARBA00022670"/>
    </source>
</evidence>
<evidence type="ECO:0000256" key="7">
    <source>
        <dbReference type="ARBA" id="ARBA00023049"/>
    </source>
</evidence>
<feature type="chain" id="PRO_5046584847" evidence="10">
    <location>
        <begin position="34"/>
        <end position="336"/>
    </location>
</feature>
<evidence type="ECO:0000256" key="5">
    <source>
        <dbReference type="ARBA" id="ARBA00022801"/>
    </source>
</evidence>
<comment type="caution">
    <text evidence="12">The sequence shown here is derived from an EMBL/GenBank/DDBJ whole genome shotgun (WGS) entry which is preliminary data.</text>
</comment>
<dbReference type="PANTHER" id="PTHR47466">
    <property type="match status" value="1"/>
</dbReference>
<name>A0ABT0X1P3_9ACTN</name>
<feature type="region of interest" description="Disordered" evidence="9">
    <location>
        <begin position="61"/>
        <end position="83"/>
    </location>
</feature>